<dbReference type="RefSeq" id="WP_014810583.1">
    <property type="nucleotide sequence ID" value="NC_018025.1"/>
</dbReference>
<dbReference type="GO" id="GO:0005829">
    <property type="term" value="C:cytosol"/>
    <property type="evidence" value="ECO:0007669"/>
    <property type="project" value="TreeGrafter"/>
</dbReference>
<dbReference type="PROSITE" id="PS51273">
    <property type="entry name" value="GATASE_TYPE_1"/>
    <property type="match status" value="1"/>
</dbReference>
<dbReference type="EMBL" id="CP003360">
    <property type="protein sequence ID" value="AFM25444.1"/>
    <property type="molecule type" value="Genomic_DNA"/>
</dbReference>
<protein>
    <submittedName>
        <fullName evidence="4">GMP synthase family protein</fullName>
    </submittedName>
</protein>
<dbReference type="eggNOG" id="COG0518">
    <property type="taxonomic scope" value="Bacteria"/>
</dbReference>
<organism evidence="4 5">
    <name type="scientific">Desulfomonile tiedjei (strain ATCC 49306 / DSM 6799 / DCB-1)</name>
    <dbReference type="NCBI Taxonomy" id="706587"/>
    <lineage>
        <taxon>Bacteria</taxon>
        <taxon>Pseudomonadati</taxon>
        <taxon>Thermodesulfobacteriota</taxon>
        <taxon>Desulfomonilia</taxon>
        <taxon>Desulfomonilales</taxon>
        <taxon>Desulfomonilaceae</taxon>
        <taxon>Desulfomonile</taxon>
    </lineage>
</organism>
<dbReference type="KEGG" id="dti:Desti_2768"/>
<keyword evidence="2" id="KW-0732">Signal</keyword>
<dbReference type="InterPro" id="IPR017926">
    <property type="entry name" value="GATASE"/>
</dbReference>
<evidence type="ECO:0000313" key="5">
    <source>
        <dbReference type="Proteomes" id="UP000006055"/>
    </source>
</evidence>
<evidence type="ECO:0000256" key="1">
    <source>
        <dbReference type="SAM" id="MobiDB-lite"/>
    </source>
</evidence>
<feature type="chain" id="PRO_5003687575" evidence="2">
    <location>
        <begin position="27"/>
        <end position="291"/>
    </location>
</feature>
<dbReference type="Gene3D" id="3.40.50.880">
    <property type="match status" value="1"/>
</dbReference>
<dbReference type="SUPFAM" id="SSF52317">
    <property type="entry name" value="Class I glutamine amidotransferase-like"/>
    <property type="match status" value="1"/>
</dbReference>
<dbReference type="Pfam" id="PF00117">
    <property type="entry name" value="GATase"/>
    <property type="match status" value="1"/>
</dbReference>
<feature type="domain" description="Glutamine amidotransferase" evidence="3">
    <location>
        <begin position="114"/>
        <end position="258"/>
    </location>
</feature>
<feature type="signal peptide" evidence="2">
    <location>
        <begin position="1"/>
        <end position="26"/>
    </location>
</feature>
<reference evidence="5" key="1">
    <citation type="submission" date="2012-06" db="EMBL/GenBank/DDBJ databases">
        <title>Complete sequence of chromosome of Desulfomonile tiedjei DSM 6799.</title>
        <authorList>
            <person name="Lucas S."/>
            <person name="Copeland A."/>
            <person name="Lapidus A."/>
            <person name="Glavina del Rio T."/>
            <person name="Dalin E."/>
            <person name="Tice H."/>
            <person name="Bruce D."/>
            <person name="Goodwin L."/>
            <person name="Pitluck S."/>
            <person name="Peters L."/>
            <person name="Ovchinnikova G."/>
            <person name="Zeytun A."/>
            <person name="Lu M."/>
            <person name="Kyrpides N."/>
            <person name="Mavromatis K."/>
            <person name="Ivanova N."/>
            <person name="Brettin T."/>
            <person name="Detter J.C."/>
            <person name="Han C."/>
            <person name="Larimer F."/>
            <person name="Land M."/>
            <person name="Hauser L."/>
            <person name="Markowitz V."/>
            <person name="Cheng J.-F."/>
            <person name="Hugenholtz P."/>
            <person name="Woyke T."/>
            <person name="Wu D."/>
            <person name="Spring S."/>
            <person name="Schroeder M."/>
            <person name="Brambilla E."/>
            <person name="Klenk H.-P."/>
            <person name="Eisen J.A."/>
        </authorList>
    </citation>
    <scope>NUCLEOTIDE SEQUENCE [LARGE SCALE GENOMIC DNA]</scope>
    <source>
        <strain evidence="5">ATCC 49306 / DSM 6799 / DCB-1</strain>
    </source>
</reference>
<evidence type="ECO:0000256" key="2">
    <source>
        <dbReference type="SAM" id="SignalP"/>
    </source>
</evidence>
<evidence type="ECO:0000313" key="4">
    <source>
        <dbReference type="EMBL" id="AFM25444.1"/>
    </source>
</evidence>
<proteinExistence type="predicted"/>
<accession>I4C7A3</accession>
<feature type="region of interest" description="Disordered" evidence="1">
    <location>
        <begin position="269"/>
        <end position="291"/>
    </location>
</feature>
<dbReference type="AlphaFoldDB" id="I4C7A3"/>
<gene>
    <name evidence="4" type="ordered locus">Desti_2768</name>
</gene>
<dbReference type="HOGENOM" id="CLU_083264_0_0_7"/>
<evidence type="ECO:0000259" key="3">
    <source>
        <dbReference type="Pfam" id="PF00117"/>
    </source>
</evidence>
<dbReference type="STRING" id="706587.Desti_2768"/>
<feature type="compositionally biased region" description="Basic and acidic residues" evidence="1">
    <location>
        <begin position="279"/>
        <end position="291"/>
    </location>
</feature>
<dbReference type="InterPro" id="IPR044992">
    <property type="entry name" value="ChyE-like"/>
</dbReference>
<sequence length="291" mass="32494">MNLNRCFFFFALAAILSIAITPCESAKTKRSEKLKPKLISTTPEPTTGTWIVVNLFSGRTSRQAEKVRDILAGLGAEGTGIVLPYREITVKDMKARRPSFLALSPNGVPWCKYDPTELDNFLKALKTIVEELEIPVIGICGGHQALALAFGGKVGPINGSEDDCIPYKKNPTEKGRHNIFVVADDPLFQGMGKTLNLVQNHYDEVKKLPPGFVRLAENDLCRHQIIKHPTKPAYGVQAHTEYYLKNRPDGGLLLKNFLKIATTHNKISRPELVTPQDQQSKERDHDRRLAR</sequence>
<keyword evidence="5" id="KW-1185">Reference proteome</keyword>
<dbReference type="PANTHER" id="PTHR42695:SF5">
    <property type="entry name" value="GLUTAMINE AMIDOTRANSFERASE YLR126C-RELATED"/>
    <property type="match status" value="1"/>
</dbReference>
<name>I4C7A3_DESTA</name>
<dbReference type="OrthoDB" id="5440624at2"/>
<dbReference type="PANTHER" id="PTHR42695">
    <property type="entry name" value="GLUTAMINE AMIDOTRANSFERASE YLR126C-RELATED"/>
    <property type="match status" value="1"/>
</dbReference>
<dbReference type="Proteomes" id="UP000006055">
    <property type="component" value="Chromosome"/>
</dbReference>
<dbReference type="InterPro" id="IPR029062">
    <property type="entry name" value="Class_I_gatase-like"/>
</dbReference>